<sequence length="66" mass="7767">MKKDRFITIIKSSNDSENMGDDIIFDLSKEYVFDKFRTDFLFYTSQKMPSDRTSLKHQAQSICNSC</sequence>
<dbReference type="EMBL" id="PSZO01000007">
    <property type="protein sequence ID" value="TCG11415.1"/>
    <property type="molecule type" value="Genomic_DNA"/>
</dbReference>
<accession>A0A4R0XRB5</accession>
<proteinExistence type="predicted"/>
<protein>
    <submittedName>
        <fullName evidence="1">Uncharacterized protein</fullName>
    </submittedName>
</protein>
<comment type="caution">
    <text evidence="1">The sequence shown here is derived from an EMBL/GenBank/DDBJ whole genome shotgun (WGS) entry which is preliminary data.</text>
</comment>
<organism evidence="1 2">
    <name type="scientific">Mycoplasma marinum</name>
    <dbReference type="NCBI Taxonomy" id="1937190"/>
    <lineage>
        <taxon>Bacteria</taxon>
        <taxon>Bacillati</taxon>
        <taxon>Mycoplasmatota</taxon>
        <taxon>Mollicutes</taxon>
        <taxon>Mycoplasmataceae</taxon>
        <taxon>Mycoplasma</taxon>
    </lineage>
</organism>
<keyword evidence="2" id="KW-1185">Reference proteome</keyword>
<dbReference type="RefSeq" id="WP_131598816.1">
    <property type="nucleotide sequence ID" value="NZ_CBDBYK010000004.1"/>
</dbReference>
<name>A0A4R0XRB5_9MOLU</name>
<evidence type="ECO:0000313" key="1">
    <source>
        <dbReference type="EMBL" id="TCG11415.1"/>
    </source>
</evidence>
<dbReference type="Proteomes" id="UP000294192">
    <property type="component" value="Unassembled WGS sequence"/>
</dbReference>
<reference evidence="1 2" key="1">
    <citation type="submission" date="2018-02" db="EMBL/GenBank/DDBJ databases">
        <title>Mycoplasma marinum and Mycoplasma todarodis sp. nov., moderately halophilic and psychrotolerant mycoplasmas isolated from cephalopods.</title>
        <authorList>
            <person name="Viver T."/>
        </authorList>
    </citation>
    <scope>NUCLEOTIDE SEQUENCE [LARGE SCALE GENOMIC DNA]</scope>
    <source>
        <strain evidence="1 2">PE</strain>
    </source>
</reference>
<dbReference type="AlphaFoldDB" id="A0A4R0XRB5"/>
<gene>
    <name evidence="1" type="ORF">C4B24_01950</name>
</gene>
<evidence type="ECO:0000313" key="2">
    <source>
        <dbReference type="Proteomes" id="UP000294192"/>
    </source>
</evidence>